<reference evidence="2 3" key="1">
    <citation type="submission" date="2016-10" db="EMBL/GenBank/DDBJ databases">
        <authorList>
            <person name="Varghese N."/>
            <person name="Submissions S."/>
        </authorList>
    </citation>
    <scope>NUCLEOTIDE SEQUENCE [LARGE SCALE GENOMIC DNA]</scope>
    <source>
        <strain evidence="2 3">DSM 20748</strain>
    </source>
</reference>
<dbReference type="Pfam" id="PF09946">
    <property type="entry name" value="DUF2178"/>
    <property type="match status" value="1"/>
</dbReference>
<keyword evidence="1" id="KW-1133">Transmembrane helix</keyword>
<keyword evidence="1" id="KW-0812">Transmembrane</keyword>
<dbReference type="EMBL" id="FNOS01000004">
    <property type="protein sequence ID" value="SDY02599.1"/>
    <property type="molecule type" value="Genomic_DNA"/>
</dbReference>
<proteinExistence type="predicted"/>
<evidence type="ECO:0000256" key="1">
    <source>
        <dbReference type="SAM" id="Phobius"/>
    </source>
</evidence>
<feature type="transmembrane region" description="Helical" evidence="1">
    <location>
        <begin position="73"/>
        <end position="94"/>
    </location>
</feature>
<accession>A0A1H3GK09</accession>
<protein>
    <recommendedName>
        <fullName evidence="4">YtpI-like protein</fullName>
    </recommendedName>
</protein>
<evidence type="ECO:0008006" key="4">
    <source>
        <dbReference type="Google" id="ProtNLM"/>
    </source>
</evidence>
<evidence type="ECO:0000313" key="3">
    <source>
        <dbReference type="Proteomes" id="UP000198647"/>
    </source>
</evidence>
<feature type="transmembrane region" description="Helical" evidence="1">
    <location>
        <begin position="39"/>
        <end position="61"/>
    </location>
</feature>
<keyword evidence="3" id="KW-1185">Reference proteome</keyword>
<evidence type="ECO:0000313" key="2">
    <source>
        <dbReference type="EMBL" id="SDY02599.1"/>
    </source>
</evidence>
<organism evidence="2 3">
    <name type="scientific">Salimicrobium album</name>
    <dbReference type="NCBI Taxonomy" id="50717"/>
    <lineage>
        <taxon>Bacteria</taxon>
        <taxon>Bacillati</taxon>
        <taxon>Bacillota</taxon>
        <taxon>Bacilli</taxon>
        <taxon>Bacillales</taxon>
        <taxon>Bacillaceae</taxon>
        <taxon>Salimicrobium</taxon>
    </lineage>
</organism>
<dbReference type="RefSeq" id="WP_093107408.1">
    <property type="nucleotide sequence ID" value="NZ_FNOS01000004.1"/>
</dbReference>
<dbReference type="InterPro" id="IPR019235">
    <property type="entry name" value="DUF2178_TM"/>
</dbReference>
<dbReference type="Proteomes" id="UP000198647">
    <property type="component" value="Unassembled WGS sequence"/>
</dbReference>
<name>A0A1H3GK09_9BACI</name>
<feature type="transmembrane region" description="Helical" evidence="1">
    <location>
        <begin position="6"/>
        <end position="27"/>
    </location>
</feature>
<sequence>MDWVKVVYAFVLLACAVYILSVTFFARGDERKKFINRKAQSYTFGVIFGTLILDIGNVIFQTVRGNPASYGEGISPLMFLTIIIVIYMGTLLFYRNKYGN</sequence>
<comment type="caution">
    <text evidence="2">The sequence shown here is derived from an EMBL/GenBank/DDBJ whole genome shotgun (WGS) entry which is preliminary data.</text>
</comment>
<keyword evidence="1" id="KW-0472">Membrane</keyword>
<gene>
    <name evidence="2" type="ORF">SAMN04488081_1933</name>
</gene>